<evidence type="ECO:0000256" key="1">
    <source>
        <dbReference type="ARBA" id="ARBA00022737"/>
    </source>
</evidence>
<dbReference type="Pfam" id="PF25023">
    <property type="entry name" value="TEN_YD-shell"/>
    <property type="match status" value="1"/>
</dbReference>
<evidence type="ECO:0000313" key="6">
    <source>
        <dbReference type="Proteomes" id="UP000053038"/>
    </source>
</evidence>
<keyword evidence="1" id="KW-0677">Repeat</keyword>
<feature type="non-terminal residue" evidence="5">
    <location>
        <position position="959"/>
    </location>
</feature>
<dbReference type="OrthoDB" id="6043530at2"/>
<feature type="domain" description="Teneurin-like YD-shell" evidence="4">
    <location>
        <begin position="751"/>
        <end position="869"/>
    </location>
</feature>
<dbReference type="Pfam" id="PF20148">
    <property type="entry name" value="DUF6531"/>
    <property type="match status" value="1"/>
</dbReference>
<name>A0A7V8IJC3_9GAMM</name>
<keyword evidence="6" id="KW-1185">Reference proteome</keyword>
<feature type="compositionally biased region" description="Basic and acidic residues" evidence="2">
    <location>
        <begin position="411"/>
        <end position="431"/>
    </location>
</feature>
<evidence type="ECO:0008006" key="7">
    <source>
        <dbReference type="Google" id="ProtNLM"/>
    </source>
</evidence>
<dbReference type="InterPro" id="IPR031325">
    <property type="entry name" value="RHS_repeat"/>
</dbReference>
<dbReference type="InterPro" id="IPR045351">
    <property type="entry name" value="DUF6531"/>
</dbReference>
<feature type="domain" description="DUF6531" evidence="3">
    <location>
        <begin position="448"/>
        <end position="515"/>
    </location>
</feature>
<proteinExistence type="predicted"/>
<feature type="region of interest" description="Disordered" evidence="2">
    <location>
        <begin position="411"/>
        <end position="440"/>
    </location>
</feature>
<organism evidence="5 6">
    <name type="scientific">Pectobacterium fontis</name>
    <dbReference type="NCBI Taxonomy" id="2558042"/>
    <lineage>
        <taxon>Bacteria</taxon>
        <taxon>Pseudomonadati</taxon>
        <taxon>Pseudomonadota</taxon>
        <taxon>Gammaproteobacteria</taxon>
        <taxon>Enterobacterales</taxon>
        <taxon>Pectobacteriaceae</taxon>
        <taxon>Pectobacterium</taxon>
    </lineage>
</organism>
<comment type="caution">
    <text evidence="5">The sequence shown here is derived from an EMBL/GenBank/DDBJ whole genome shotgun (WGS) entry which is preliminary data.</text>
</comment>
<dbReference type="Proteomes" id="UP000053038">
    <property type="component" value="Unassembled WGS sequence"/>
</dbReference>
<dbReference type="AlphaFoldDB" id="A0A7V8IJC3"/>
<reference evidence="5 6" key="1">
    <citation type="submission" date="2014-10" db="EMBL/GenBank/DDBJ databases">
        <title>Genome sequence of Pectobacterium carotovorum M022.</title>
        <authorList>
            <person name="Chan K.-G."/>
            <person name="Tan W.-S."/>
        </authorList>
    </citation>
    <scope>NUCLEOTIDE SEQUENCE [LARGE SCALE GENOMIC DNA]</scope>
    <source>
        <strain evidence="5 6">M022</strain>
    </source>
</reference>
<evidence type="ECO:0000256" key="2">
    <source>
        <dbReference type="SAM" id="MobiDB-lite"/>
    </source>
</evidence>
<gene>
    <name evidence="5" type="ORF">OI69_08825</name>
</gene>
<dbReference type="Pfam" id="PF05593">
    <property type="entry name" value="RHS_repeat"/>
    <property type="match status" value="1"/>
</dbReference>
<dbReference type="InterPro" id="IPR056823">
    <property type="entry name" value="TEN-like_YD-shell"/>
</dbReference>
<accession>A0A7V8IJC3</accession>
<dbReference type="InterPro" id="IPR050708">
    <property type="entry name" value="T6SS_VgrG/RHS"/>
</dbReference>
<dbReference type="Gene3D" id="2.180.10.10">
    <property type="entry name" value="RHS repeat-associated core"/>
    <property type="match status" value="2"/>
</dbReference>
<dbReference type="PANTHER" id="PTHR32305:SF15">
    <property type="entry name" value="PROTEIN RHSA-RELATED"/>
    <property type="match status" value="1"/>
</dbReference>
<evidence type="ECO:0000259" key="4">
    <source>
        <dbReference type="Pfam" id="PF25023"/>
    </source>
</evidence>
<sequence length="959" mass="108010">MSQDKSSALAASGDAANEKFSTDNIIPGGCSECGCKTLIDYKYESGRPVPNAPFVVKDSKGTIIKGKTDDAGLALIQDMGCGGYEIYFEEGSDTFTPEPTVENNPLLQSNPAYAALAGEYFSLFTLLHEKGIVVYDADDSDDYEVDLDDSSLWDSLFSSLDDKEQQAYDRLWELNRQINAGSKELKQAINTIHQSSLAAETADGGSKIVVMLVCEVILGCVPVIGQAMDVYFLGDWLWRGCENTDRFEDWVFLAEGALAVIGFIPGLGDVIKRGGKAILSVCKANTPQAVQKAIQHIRHISDGNIVRWLLEIIDVIKNKCDEAIALLERIELSLKLALKMAFEKGKGNWIIAWTEDAFSGVIETIRRFIQRFRSAVDDIIREIKIFIGKVVKKDSGTALGKNDKDVSEKFIADKTPPESDYPDKSKKKAESQEQDNNLCTSESVCKNDPVDVATGFAVDWRTDVIFSGVFPVFFKRYYRSGGTRQSGLLGKLWRTNWDMNLTLSQGVVHLLDGEYGEAIFNSPDEGEVSLSLSNPQWRLTRENGKLIVVHQNGLRYYFEHSCGKQLFLTAITDKQNNGVSLLWERGVLRWVVLPDERLIHVATQYHRITSLTLCTPARRPIKTLVSYIYDKHGYVIQVRGSEGRNFDYDYSPEGWLLRWSDLAHTWGEHDYDSKGRVTYCRGAEGYWQGHFEYDDDTLTSHYHSGFGGVFSYVRDARNNILLKRTPDGGETRLEWVDNQLVAETDPLGGRTVYQRNDWGQVTSVTLPDGATHHYAYDDNGQLLAYTDPLGSEWRYQRNAAGQVIEVNDPEGREWLYRYEETGLLSTVIAPDGVLQRYHYNRRGLLNRLERDNAPAVMFRYDDLDRLTERHIAHEAGVQVRRWEYDGVRESPSKVVYEDGSETRFGYDVEGNLTAVTDALGQRYQFRYGAFDNLLEATDPLGATVRYHYNAEAAFAGVTN</sequence>
<dbReference type="RefSeq" id="WP_039348881.1">
    <property type="nucleotide sequence ID" value="NZ_JSXC01000026.1"/>
</dbReference>
<dbReference type="PANTHER" id="PTHR32305">
    <property type="match status" value="1"/>
</dbReference>
<dbReference type="InterPro" id="IPR006530">
    <property type="entry name" value="YD"/>
</dbReference>
<evidence type="ECO:0000313" key="5">
    <source>
        <dbReference type="EMBL" id="KHN52383.1"/>
    </source>
</evidence>
<dbReference type="EMBL" id="JSXC01000026">
    <property type="protein sequence ID" value="KHN52383.1"/>
    <property type="molecule type" value="Genomic_DNA"/>
</dbReference>
<protein>
    <recommendedName>
        <fullName evidence="7">Type IV secretion protein Rhs</fullName>
    </recommendedName>
</protein>
<dbReference type="CDD" id="cd20746">
    <property type="entry name" value="FIX_Ntox15_NUC_DUF4112_RhsA-like"/>
    <property type="match status" value="1"/>
</dbReference>
<evidence type="ECO:0000259" key="3">
    <source>
        <dbReference type="Pfam" id="PF20148"/>
    </source>
</evidence>
<dbReference type="NCBIfam" id="TIGR01643">
    <property type="entry name" value="YD_repeat_2x"/>
    <property type="match status" value="4"/>
</dbReference>
<dbReference type="InterPro" id="IPR049802">
    <property type="entry name" value="RhsC-like_FIX"/>
</dbReference>